<dbReference type="Pfam" id="PF08166">
    <property type="entry name" value="PELP1_HEAT"/>
    <property type="match status" value="2"/>
</dbReference>
<evidence type="ECO:0000256" key="6">
    <source>
        <dbReference type="ARBA" id="ARBA00023242"/>
    </source>
</evidence>
<organism evidence="10">
    <name type="scientific">Iconisemion striatum</name>
    <dbReference type="NCBI Taxonomy" id="60296"/>
    <lineage>
        <taxon>Eukaryota</taxon>
        <taxon>Metazoa</taxon>
        <taxon>Chordata</taxon>
        <taxon>Craniata</taxon>
        <taxon>Vertebrata</taxon>
        <taxon>Euteleostomi</taxon>
        <taxon>Actinopterygii</taxon>
        <taxon>Neopterygii</taxon>
        <taxon>Teleostei</taxon>
        <taxon>Neoteleostei</taxon>
        <taxon>Acanthomorphata</taxon>
        <taxon>Ovalentaria</taxon>
        <taxon>Atherinomorphae</taxon>
        <taxon>Cyprinodontiformes</taxon>
        <taxon>Nothobranchiidae</taxon>
        <taxon>Iconisemion</taxon>
    </lineage>
</organism>
<dbReference type="PANTHER" id="PTHR34105">
    <property type="entry name" value="PROLINE-, GLUTAMIC ACID- AND LEUCINE-RICH PROTEIN 1"/>
    <property type="match status" value="1"/>
</dbReference>
<evidence type="ECO:0000256" key="5">
    <source>
        <dbReference type="ARBA" id="ARBA00022737"/>
    </source>
</evidence>
<feature type="region of interest" description="Disordered" evidence="7">
    <location>
        <begin position="1035"/>
        <end position="1060"/>
    </location>
</feature>
<feature type="compositionally biased region" description="Low complexity" evidence="7">
    <location>
        <begin position="831"/>
        <end position="841"/>
    </location>
</feature>
<feature type="region of interest" description="Disordered" evidence="7">
    <location>
        <begin position="678"/>
        <end position="712"/>
    </location>
</feature>
<dbReference type="PANTHER" id="PTHR34105:SF1">
    <property type="entry name" value="PROLINE-, GLUTAMIC ACID- AND LEUCINE-RICH PROTEIN 1"/>
    <property type="match status" value="1"/>
</dbReference>
<comment type="similarity">
    <text evidence="3">Belongs to the RIX1/PELP1 family.</text>
</comment>
<keyword evidence="5" id="KW-0677">Repeat</keyword>
<dbReference type="GO" id="GO:0005634">
    <property type="term" value="C:nucleus"/>
    <property type="evidence" value="ECO:0007669"/>
    <property type="project" value="UniProtKB-SubCell"/>
</dbReference>
<dbReference type="InterPro" id="IPR012583">
    <property type="entry name" value="RIX1_N"/>
</dbReference>
<dbReference type="InterPro" id="IPR012980">
    <property type="entry name" value="PELP1_middle"/>
</dbReference>
<feature type="region of interest" description="Disordered" evidence="7">
    <location>
        <begin position="1099"/>
        <end position="1232"/>
    </location>
</feature>
<dbReference type="GO" id="GO:0006364">
    <property type="term" value="P:rRNA processing"/>
    <property type="evidence" value="ECO:0007669"/>
    <property type="project" value="TreeGrafter"/>
</dbReference>
<feature type="domain" description="PELP1 middle" evidence="8">
    <location>
        <begin position="544"/>
        <end position="611"/>
    </location>
</feature>
<evidence type="ECO:0000259" key="8">
    <source>
        <dbReference type="Pfam" id="PF08166"/>
    </source>
</evidence>
<evidence type="ECO:0000256" key="7">
    <source>
        <dbReference type="SAM" id="MobiDB-lite"/>
    </source>
</evidence>
<feature type="compositionally biased region" description="Basic and acidic residues" evidence="7">
    <location>
        <begin position="1201"/>
        <end position="1213"/>
    </location>
</feature>
<feature type="compositionally biased region" description="Acidic residues" evidence="7">
    <location>
        <begin position="1045"/>
        <end position="1055"/>
    </location>
</feature>
<keyword evidence="6" id="KW-0539">Nucleus</keyword>
<gene>
    <name evidence="10" type="primary">CCER1</name>
</gene>
<sequence length="1257" mass="135698">MAASAWLHGSAAMRLTEGLVLLLKEQRPEFLPEVLANFREHGVFSTQSASDGAGLVGFCNAKLSSSKTRFEGLCLLSMLVKDSSSDLFQQHCLSWLRSLQQVIQSQAPVQTIQLAVNVLKDLLQYSCQLPELAREVGLNSILGILTSLLGLKTECELSAMEGMKACMVYYPRACGSLKDKLGAYFLSKMDSTNRKTQEIACQGYSHLPCLGGLLDRAVGASRAEGWTNQIHCLLASANSLLAQIYQGSETDEAVHYQGSGVELAFPHVDQTEPLLLLQHRYTAVCMTIKHTLRTDPSSAVSVPVRPILNLVCRALAVNSKNMNLTADGSLRFLLLPSVHINALEVLSELITVVRSGMVQYAAVIQRLFSQTLSAWTPLPETSVGQQRAYSSVRVSVYRSLELWVRVAGASASILHGTSGHVDLLFNHLLADITPGAESVKLRAGLSADVVPVGKPGPRRTKQLVVADVVGPSLQRKGDLLSNQDTCLFALRALRQVLQSTGTLLKDDIHKRLHEVVLPLCVRLQQQQSSSISAWEPAGGVSGQYSSALTRRELYRVLLTLVLVPSPFWPPPLTCAVSILSNGRIDRNLKVSTFCAEALTICNSILHPRRPCLALPLPPLTLKPTPTPSVLSCHAPGPRLTLPTLLGGPSSGPPFPARHTLNLGPSSLLGSLENHFSLVPGLPGQAPGPGDLMVSSQTHHQPDPSGLAPPEGQRPVFVRYDKEETEDVEISLASDSDDSVVIVPPGMLNVDKQQNDLAANSQSLLSSAPGGVSLAGGESVTMVPTSSTPTTLDVTSLPNDLATSSTLLTSSVTPINSFPPSSTSVVSLVPSVNSSSASAPPSGLGDPLTGKPQLQQMLMQPSTTGQPSSMALPLQMHQLTQQGRHLHQHPPTPAANEESAVININSTDDEEEDEEDMEEDEELEDEEDGLDEEDEEEEGSDEFYEGEDYDDFEEDEGEELGEEEEEEDGDMPPLEGSEDRSEEVGMEDDKVLIPMEEGEMGEFGVEGDAEGGIEELQTGRALFGEDRMKVQEVESIGVLEESREGEGEEDESEQMDDPTMPQILCVTGGALEERLESGEEGIVSGDGLQEEIGLWDQRAKETELITTAEEQESSQSQLDMITENEPQAAERENEPLSQQEEEEEPATGEGEPAGADEPPVASEDIKEQEQTDLDPGDPKEPETSQTGELEEGNGGGDENGGEEEKGMKRKRENENIEEEESRPIPDKKKLDEDIMASMLADFVECPPDDEDVASGSNG</sequence>
<feature type="compositionally biased region" description="Basic and acidic residues" evidence="7">
    <location>
        <begin position="1220"/>
        <end position="1231"/>
    </location>
</feature>
<feature type="domain" description="Pre-rRNA-processing protein RIX1 N-terminal" evidence="9">
    <location>
        <begin position="22"/>
        <end position="194"/>
    </location>
</feature>
<feature type="compositionally biased region" description="Acidic residues" evidence="7">
    <location>
        <begin position="906"/>
        <end position="969"/>
    </location>
</feature>
<proteinExistence type="inferred from homology"/>
<dbReference type="InterPro" id="IPR016024">
    <property type="entry name" value="ARM-type_fold"/>
</dbReference>
<dbReference type="SUPFAM" id="SSF48371">
    <property type="entry name" value="ARM repeat"/>
    <property type="match status" value="1"/>
</dbReference>
<feature type="compositionally biased region" description="Low complexity" evidence="7">
    <location>
        <begin position="1146"/>
        <end position="1158"/>
    </location>
</feature>
<evidence type="ECO:0000313" key="10">
    <source>
        <dbReference type="EMBL" id="SBP27629.1"/>
    </source>
</evidence>
<dbReference type="Pfam" id="PF08167">
    <property type="entry name" value="RIX1"/>
    <property type="match status" value="1"/>
</dbReference>
<dbReference type="AlphaFoldDB" id="A0A1A7YBW4"/>
<accession>A0A1A7YBW4</accession>
<dbReference type="GO" id="GO:0005737">
    <property type="term" value="C:cytoplasm"/>
    <property type="evidence" value="ECO:0007669"/>
    <property type="project" value="UniProtKB-SubCell"/>
</dbReference>
<reference evidence="10" key="1">
    <citation type="submission" date="2016-05" db="EMBL/GenBank/DDBJ databases">
        <authorList>
            <person name="Lavstsen T."/>
            <person name="Jespersen J.S."/>
        </authorList>
    </citation>
    <scope>NUCLEOTIDE SEQUENCE</scope>
    <source>
        <tissue evidence="10">Brain</tissue>
    </source>
</reference>
<feature type="region of interest" description="Disordered" evidence="7">
    <location>
        <begin position="879"/>
        <end position="986"/>
    </location>
</feature>
<evidence type="ECO:0000256" key="1">
    <source>
        <dbReference type="ARBA" id="ARBA00004123"/>
    </source>
</evidence>
<evidence type="ECO:0000256" key="4">
    <source>
        <dbReference type="ARBA" id="ARBA00022490"/>
    </source>
</evidence>
<evidence type="ECO:0000256" key="3">
    <source>
        <dbReference type="ARBA" id="ARBA00010511"/>
    </source>
</evidence>
<feature type="compositionally biased region" description="Basic and acidic residues" evidence="7">
    <location>
        <begin position="976"/>
        <end position="986"/>
    </location>
</feature>
<keyword evidence="4" id="KW-0963">Cytoplasm</keyword>
<comment type="subcellular location">
    <subcellularLocation>
        <location evidence="2">Cytoplasm</location>
    </subcellularLocation>
    <subcellularLocation>
        <location evidence="1">Nucleus</location>
    </subcellularLocation>
</comment>
<feature type="domain" description="PELP1 middle" evidence="8">
    <location>
        <begin position="389"/>
        <end position="443"/>
    </location>
</feature>
<name>A0A1A7YBW4_9TELE</name>
<protein>
    <submittedName>
        <fullName evidence="10">Coiled-coil glutamate-rich protein 1</fullName>
    </submittedName>
</protein>
<feature type="region of interest" description="Disordered" evidence="7">
    <location>
        <begin position="831"/>
        <end position="851"/>
    </location>
</feature>
<evidence type="ECO:0000259" key="9">
    <source>
        <dbReference type="Pfam" id="PF08167"/>
    </source>
</evidence>
<evidence type="ECO:0000256" key="2">
    <source>
        <dbReference type="ARBA" id="ARBA00004496"/>
    </source>
</evidence>
<reference evidence="10" key="2">
    <citation type="submission" date="2016-06" db="EMBL/GenBank/DDBJ databases">
        <title>The genome of a short-lived fish provides insights into sex chromosome evolution and the genetic control of aging.</title>
        <authorList>
            <person name="Reichwald K."/>
            <person name="Felder M."/>
            <person name="Petzold A."/>
            <person name="Koch P."/>
            <person name="Groth M."/>
            <person name="Platzer M."/>
        </authorList>
    </citation>
    <scope>NUCLEOTIDE SEQUENCE</scope>
    <source>
        <tissue evidence="10">Brain</tissue>
    </source>
</reference>
<dbReference type="EMBL" id="HADX01005397">
    <property type="protein sequence ID" value="SBP27629.1"/>
    <property type="molecule type" value="Transcribed_RNA"/>
</dbReference>